<keyword evidence="3" id="KW-1185">Reference proteome</keyword>
<feature type="compositionally biased region" description="Acidic residues" evidence="1">
    <location>
        <begin position="202"/>
        <end position="212"/>
    </location>
</feature>
<gene>
    <name evidence="2" type="ORF">D0Y65_038999</name>
</gene>
<keyword evidence="2" id="KW-0547">Nucleotide-binding</keyword>
<evidence type="ECO:0000313" key="3">
    <source>
        <dbReference type="Proteomes" id="UP000289340"/>
    </source>
</evidence>
<reference evidence="2 3" key="1">
    <citation type="submission" date="2018-09" db="EMBL/GenBank/DDBJ databases">
        <title>A high-quality reference genome of wild soybean provides a powerful tool to mine soybean genomes.</title>
        <authorList>
            <person name="Xie M."/>
            <person name="Chung C.Y.L."/>
            <person name="Li M.-W."/>
            <person name="Wong F.-L."/>
            <person name="Chan T.-F."/>
            <person name="Lam H.-M."/>
        </authorList>
    </citation>
    <scope>NUCLEOTIDE SEQUENCE [LARGE SCALE GENOMIC DNA]</scope>
    <source>
        <strain evidence="3">cv. W05</strain>
        <tissue evidence="2">Hypocotyl of etiolated seedlings</tissue>
    </source>
</reference>
<dbReference type="GO" id="GO:0004386">
    <property type="term" value="F:helicase activity"/>
    <property type="evidence" value="ECO:0007669"/>
    <property type="project" value="UniProtKB-KW"/>
</dbReference>
<feature type="region of interest" description="Disordered" evidence="1">
    <location>
        <begin position="167"/>
        <end position="212"/>
    </location>
</feature>
<proteinExistence type="predicted"/>
<name>A0A445H709_GLYSO</name>
<keyword evidence="2" id="KW-0347">Helicase</keyword>
<evidence type="ECO:0000256" key="1">
    <source>
        <dbReference type="SAM" id="MobiDB-lite"/>
    </source>
</evidence>
<dbReference type="PANTHER" id="PTHR11697:SF230">
    <property type="entry name" value="ZINC FINGER, MYM DOMAIN CONTAINING 1"/>
    <property type="match status" value="1"/>
</dbReference>
<dbReference type="AlphaFoldDB" id="A0A445H709"/>
<sequence length="212" mass="24021">MLYLMVGILGFTNDLSVALQKRDQDLLNALSLVKATKEELQEMRNDGWKELISKVMEICNKHDIDVPDLDALLKTWVSDKLMPLLGYSQPTVVQFVIGLSKQATSPAHLVGKLVEFGISSMDAHAFAEEIYSRVPRRSSGINQYQKQEREAAMLARKQKTYSILKADDDSDDDYVDKSSVTTASSRRSDNHKKRFRKKTEVQDDQDDEAMCS</sequence>
<keyword evidence="2" id="KW-0067">ATP-binding</keyword>
<dbReference type="EMBL" id="QZWG01000014">
    <property type="protein sequence ID" value="RZB69468.1"/>
    <property type="molecule type" value="Genomic_DNA"/>
</dbReference>
<dbReference type="Proteomes" id="UP000289340">
    <property type="component" value="Chromosome 14"/>
</dbReference>
<protein>
    <submittedName>
        <fullName evidence="2">Putative pre-mRNA-splicing factor ATP-dependent RNA helicase DEAH6</fullName>
    </submittedName>
</protein>
<keyword evidence="2" id="KW-0378">Hydrolase</keyword>
<dbReference type="PANTHER" id="PTHR11697">
    <property type="entry name" value="GENERAL TRANSCRIPTION FACTOR 2-RELATED ZINC FINGER PROTEIN"/>
    <property type="match status" value="1"/>
</dbReference>
<organism evidence="2 3">
    <name type="scientific">Glycine soja</name>
    <name type="common">Wild soybean</name>
    <dbReference type="NCBI Taxonomy" id="3848"/>
    <lineage>
        <taxon>Eukaryota</taxon>
        <taxon>Viridiplantae</taxon>
        <taxon>Streptophyta</taxon>
        <taxon>Embryophyta</taxon>
        <taxon>Tracheophyta</taxon>
        <taxon>Spermatophyta</taxon>
        <taxon>Magnoliopsida</taxon>
        <taxon>eudicotyledons</taxon>
        <taxon>Gunneridae</taxon>
        <taxon>Pentapetalae</taxon>
        <taxon>rosids</taxon>
        <taxon>fabids</taxon>
        <taxon>Fabales</taxon>
        <taxon>Fabaceae</taxon>
        <taxon>Papilionoideae</taxon>
        <taxon>50 kb inversion clade</taxon>
        <taxon>NPAAA clade</taxon>
        <taxon>indigoferoid/millettioid clade</taxon>
        <taxon>Phaseoleae</taxon>
        <taxon>Glycine</taxon>
        <taxon>Glycine subgen. Soja</taxon>
    </lineage>
</organism>
<dbReference type="InterPro" id="IPR055298">
    <property type="entry name" value="AtLOH3-like"/>
</dbReference>
<evidence type="ECO:0000313" key="2">
    <source>
        <dbReference type="EMBL" id="RZB69468.1"/>
    </source>
</evidence>
<comment type="caution">
    <text evidence="2">The sequence shown here is derived from an EMBL/GenBank/DDBJ whole genome shotgun (WGS) entry which is preliminary data.</text>
</comment>
<dbReference type="Gene3D" id="1.20.1390.10">
    <property type="entry name" value="PWI domain"/>
    <property type="match status" value="1"/>
</dbReference>
<accession>A0A445H709</accession>